<sequence length="319" mass="35634">MIDSSTDEGAGSTSDPVPQRIMLVTGLSGAGKTTALKTLEDLGWEAIDNFPIRLLPLLIDTPQSARRPDQGRPLAIGFDARTRGFDPASIVRQVRELEEHPEYAVSTLFLDCAGRELQRRYAETRRRHPLAQDRSAEAGIAEEREWLQPLRRWSENVIDTTDMPLSELQQEVRRRFSLEKSPTSVIVTSFGFARGMPPSADLVFDMRFLRNPHWDRDLRPLTGLDAPVGAFVMEDPAYQGAVDRIVDLLSYLLPHYQAGAKAYVHIAIGCTGGRHRSVFVAEQITKRLQEAGFCPTVQHRNLTSRPVDAIEGSPVQPPE</sequence>
<dbReference type="Pfam" id="PF03668">
    <property type="entry name" value="RapZ-like_N"/>
    <property type="match status" value="1"/>
</dbReference>
<name>A0ABN5B9M0_9SPHN</name>
<dbReference type="PANTHER" id="PTHR30448:SF0">
    <property type="entry name" value="RNASE ADAPTER PROTEIN RAPZ"/>
    <property type="match status" value="1"/>
</dbReference>
<keyword evidence="1 4" id="KW-0547">Nucleotide-binding</keyword>
<organism evidence="7 8">
    <name type="scientific">Blastomonas fulva</name>
    <dbReference type="NCBI Taxonomy" id="1550728"/>
    <lineage>
        <taxon>Bacteria</taxon>
        <taxon>Pseudomonadati</taxon>
        <taxon>Pseudomonadota</taxon>
        <taxon>Alphaproteobacteria</taxon>
        <taxon>Sphingomonadales</taxon>
        <taxon>Sphingomonadaceae</taxon>
        <taxon>Blastomonas</taxon>
    </lineage>
</organism>
<gene>
    <name evidence="7" type="ORF">B5J99_17350</name>
</gene>
<evidence type="ECO:0000313" key="8">
    <source>
        <dbReference type="Proteomes" id="UP000258016"/>
    </source>
</evidence>
<evidence type="ECO:0000256" key="1">
    <source>
        <dbReference type="ARBA" id="ARBA00022741"/>
    </source>
</evidence>
<dbReference type="SUPFAM" id="SSF52540">
    <property type="entry name" value="P-loop containing nucleoside triphosphate hydrolases"/>
    <property type="match status" value="1"/>
</dbReference>
<evidence type="ECO:0000259" key="6">
    <source>
        <dbReference type="Pfam" id="PF22740"/>
    </source>
</evidence>
<dbReference type="NCBIfam" id="NF003828">
    <property type="entry name" value="PRK05416.1"/>
    <property type="match status" value="1"/>
</dbReference>
<dbReference type="HAMAP" id="MF_00636">
    <property type="entry name" value="RapZ_like"/>
    <property type="match status" value="1"/>
</dbReference>
<dbReference type="Proteomes" id="UP000258016">
    <property type="component" value="Chromosome"/>
</dbReference>
<feature type="binding site" evidence="4">
    <location>
        <begin position="26"/>
        <end position="33"/>
    </location>
    <ligand>
        <name>ATP</name>
        <dbReference type="ChEBI" id="CHEBI:30616"/>
    </ligand>
</feature>
<dbReference type="InterPro" id="IPR053931">
    <property type="entry name" value="RapZ_C"/>
</dbReference>
<evidence type="ECO:0000256" key="4">
    <source>
        <dbReference type="HAMAP-Rule" id="MF_00636"/>
    </source>
</evidence>
<proteinExistence type="inferred from homology"/>
<dbReference type="RefSeq" id="WP_054134716.1">
    <property type="nucleotide sequence ID" value="NZ_CP020083.1"/>
</dbReference>
<reference evidence="7 8" key="1">
    <citation type="submission" date="2017-03" db="EMBL/GenBank/DDBJ databases">
        <title>Complete genome sequence of Blastomonas fulva degrading microcsystin LR.</title>
        <authorList>
            <person name="Lee H.-g."/>
            <person name="Jin L."/>
            <person name="oh H.-M."/>
        </authorList>
    </citation>
    <scope>NUCLEOTIDE SEQUENCE [LARGE SCALE GENOMIC DNA]</scope>
    <source>
        <strain evidence="7 8">T2</strain>
    </source>
</reference>
<dbReference type="Pfam" id="PF22740">
    <property type="entry name" value="PapZ_C"/>
    <property type="match status" value="1"/>
</dbReference>
<keyword evidence="8" id="KW-1185">Reference proteome</keyword>
<dbReference type="GeneID" id="303487359"/>
<protein>
    <submittedName>
        <fullName evidence="7">RNase adaptor protein RapZ</fullName>
    </submittedName>
</protein>
<dbReference type="PIRSF" id="PIRSF005052">
    <property type="entry name" value="P-loopkin"/>
    <property type="match status" value="1"/>
</dbReference>
<dbReference type="InterPro" id="IPR027417">
    <property type="entry name" value="P-loop_NTPase"/>
</dbReference>
<evidence type="ECO:0000259" key="5">
    <source>
        <dbReference type="Pfam" id="PF03668"/>
    </source>
</evidence>
<dbReference type="InterPro" id="IPR005337">
    <property type="entry name" value="RapZ-like"/>
</dbReference>
<dbReference type="PANTHER" id="PTHR30448">
    <property type="entry name" value="RNASE ADAPTER PROTEIN RAPZ"/>
    <property type="match status" value="1"/>
</dbReference>
<dbReference type="EMBL" id="CP020083">
    <property type="protein sequence ID" value="ASR53006.1"/>
    <property type="molecule type" value="Genomic_DNA"/>
</dbReference>
<evidence type="ECO:0000313" key="7">
    <source>
        <dbReference type="EMBL" id="ASR53006.1"/>
    </source>
</evidence>
<feature type="binding site" evidence="4">
    <location>
        <begin position="79"/>
        <end position="82"/>
    </location>
    <ligand>
        <name>GTP</name>
        <dbReference type="ChEBI" id="CHEBI:37565"/>
    </ligand>
</feature>
<keyword evidence="2 4" id="KW-0067">ATP-binding</keyword>
<keyword evidence="3 4" id="KW-0342">GTP-binding</keyword>
<feature type="domain" description="RapZ-like N-terminal" evidence="5">
    <location>
        <begin position="21"/>
        <end position="177"/>
    </location>
</feature>
<evidence type="ECO:0000256" key="2">
    <source>
        <dbReference type="ARBA" id="ARBA00022840"/>
    </source>
</evidence>
<accession>A0ABN5B9M0</accession>
<feature type="domain" description="RapZ C-terminal" evidence="6">
    <location>
        <begin position="184"/>
        <end position="302"/>
    </location>
</feature>
<evidence type="ECO:0000256" key="3">
    <source>
        <dbReference type="ARBA" id="ARBA00023134"/>
    </source>
</evidence>
<dbReference type="InterPro" id="IPR053930">
    <property type="entry name" value="RapZ-like_N"/>
</dbReference>